<accession>A0A1E7ER41</accession>
<evidence type="ECO:0000256" key="11">
    <source>
        <dbReference type="SAM" id="MobiDB-lite"/>
    </source>
</evidence>
<dbReference type="EMBL" id="KV784381">
    <property type="protein sequence ID" value="OEU08391.1"/>
    <property type="molecule type" value="Genomic_DNA"/>
</dbReference>
<dbReference type="GO" id="GO:0006013">
    <property type="term" value="P:mannose metabolic process"/>
    <property type="evidence" value="ECO:0007669"/>
    <property type="project" value="InterPro"/>
</dbReference>
<feature type="compositionally biased region" description="Low complexity" evidence="11">
    <location>
        <begin position="54"/>
        <end position="73"/>
    </location>
</feature>
<dbReference type="SUPFAM" id="SSF88713">
    <property type="entry name" value="Glycoside hydrolase/deacetylase"/>
    <property type="match status" value="1"/>
</dbReference>
<feature type="compositionally biased region" description="Low complexity" evidence="11">
    <location>
        <begin position="26"/>
        <end position="39"/>
    </location>
</feature>
<dbReference type="UniPathway" id="UPA00378"/>
<dbReference type="GO" id="GO:0008455">
    <property type="term" value="F:alpha-1,6-mannosylglycoprotein 2-beta-N-acetylglucosaminyltransferase activity"/>
    <property type="evidence" value="ECO:0007669"/>
    <property type="project" value="InterPro"/>
</dbReference>
<evidence type="ECO:0000256" key="2">
    <source>
        <dbReference type="ARBA" id="ARBA00009792"/>
    </source>
</evidence>
<organism evidence="14 15">
    <name type="scientific">Fragilariopsis cylindrus CCMP1102</name>
    <dbReference type="NCBI Taxonomy" id="635003"/>
    <lineage>
        <taxon>Eukaryota</taxon>
        <taxon>Sar</taxon>
        <taxon>Stramenopiles</taxon>
        <taxon>Ochrophyta</taxon>
        <taxon>Bacillariophyta</taxon>
        <taxon>Bacillariophyceae</taxon>
        <taxon>Bacillariophycidae</taxon>
        <taxon>Bacillariales</taxon>
        <taxon>Bacillariaceae</taxon>
        <taxon>Fragilariopsis</taxon>
    </lineage>
</organism>
<dbReference type="SUPFAM" id="SSF88688">
    <property type="entry name" value="Families 57/38 glycoside transferase middle domain"/>
    <property type="match status" value="1"/>
</dbReference>
<comment type="cofactor">
    <cofactor evidence="9">
        <name>Mn(2+)</name>
        <dbReference type="ChEBI" id="CHEBI:29035"/>
    </cofactor>
</comment>
<evidence type="ECO:0000256" key="5">
    <source>
        <dbReference type="ARBA" id="ARBA00022833"/>
    </source>
</evidence>
<dbReference type="InterPro" id="IPR011330">
    <property type="entry name" value="Glyco_hydro/deAcase_b/a-brl"/>
</dbReference>
<evidence type="ECO:0000313" key="14">
    <source>
        <dbReference type="EMBL" id="OEU08391.1"/>
    </source>
</evidence>
<dbReference type="Gene3D" id="1.20.1270.50">
    <property type="entry name" value="Glycoside hydrolase family 38, central domain"/>
    <property type="match status" value="1"/>
</dbReference>
<dbReference type="SUPFAM" id="SSF53448">
    <property type="entry name" value="Nucleotide-diphospho-sugar transferases"/>
    <property type="match status" value="1"/>
</dbReference>
<dbReference type="Gene3D" id="2.70.98.30">
    <property type="entry name" value="Golgi alpha-mannosidase II, domain 4"/>
    <property type="match status" value="1"/>
</dbReference>
<dbReference type="Pfam" id="PF09261">
    <property type="entry name" value="Alpha-mann_mid"/>
    <property type="match status" value="1"/>
</dbReference>
<dbReference type="InterPro" id="IPR011013">
    <property type="entry name" value="Gal_mutarotase_sf_dom"/>
</dbReference>
<dbReference type="InterPro" id="IPR027291">
    <property type="entry name" value="Glyco_hydro_38_N_sf"/>
</dbReference>
<dbReference type="PANTHER" id="PTHR11607">
    <property type="entry name" value="ALPHA-MANNOSIDASE"/>
    <property type="match status" value="1"/>
</dbReference>
<dbReference type="Pfam" id="PF05060">
    <property type="entry name" value="MGAT2"/>
    <property type="match status" value="1"/>
</dbReference>
<evidence type="ECO:0000256" key="1">
    <source>
        <dbReference type="ARBA" id="ARBA00001947"/>
    </source>
</evidence>
<dbReference type="Gene3D" id="3.20.110.10">
    <property type="entry name" value="Glycoside hydrolase 38, N terminal domain"/>
    <property type="match status" value="1"/>
</dbReference>
<keyword evidence="4 14" id="KW-0378">Hydrolase</keyword>
<sequence length="1543" mass="175592">MRSRQSSMTKKNRNHNGAGAGGVGIVGTPSSHQLSQSSSPRITITSDNAIVGDLSTSRSTSRSPQSSSLSSSQIMMPQHQSPSISRHVNNRNLTTTSSMAMPSSTSNNNNNNNNTKNNISVKEKADFNARLEQRRRQRRDQRVQREHRKDNIHHRHRHTLGRKGLFRGFKTKHFIVFTCSFLIILFGWIIGFYFLIVSSSQQDLDGSKSSPFQMLLKQAAGKNRGKILKDIKDTASSKFKSLEDTASSKFKSLVQKKKKTASDKKFDTSNGILDTDTNDSKKNKDGNFIDILDIQDNSIDEYDFNTPLLKGDSSTTTTIIDMRKLSYELPFTDEDGGAWKQGWDVQPIEIDNSNNNGNTIPLKIFIVPHSHCDPGWIQTFDEYFQSQTKQILTSIIDSLMKDTKRTFIWAEISYFEWWWKEQNAIVKNNVRHLLKNKQFEFVTGGWVQPDEANTQLYAMEIQLEEGHDFITKEFGSRYIPKYGWSIDPFGYSPTMAYLLKKHGFKGMLIQRVHYAIKKELALHKNLEFMWRQTWDNGNTDSNEGEGEGGEYDIFTHVMPFYSYDVPHTCGPDPSICCQFDFARLKGSVRGGNGGNVADYAATCPWHKPTQLITSKNIEERSLLLLDQYRKKANLYRTNTVLIPLGDDFRYRSIQEADAQYDNYSLIIDYINKNVDNVDIQFGTLSDYFQTIMYDKSRRFDPPILKGSFFTYSDREQDYWSGYYTSRIFDKALDRQLERVLYAATSLGATKQELQNSRRALSLFQHHDGVTGTAKSYVVEDYAKRIHTAIKETQNWIMMNLIQERSKHLAKQLKLQPCWQSTAPRGLSQNLCDHSTDSHDGGKITTTAAAATATNIIVYNPLETSQKCGSVIVPGRQIAHATLPCEIPGPIIAKKSNIQFDPNTGLMISPVREEWMVWKVSKGGAYLFFPGTLGSYNENNIHIESDGAIVTTQHWKRTVVEREIEGADGSTNVVIDFIYETYLQTNNEEWFARFTSPDIKNEGIFHTDLNGYNFDTHHFRSDMPIQSQVFPMPTLASIEDSSNRMTILSEHAQGAASIEESAVDIWLDRRLAQDDQRGLEQGVMDNVPTRTRLRVVLEPRTTRTVNDEFEITPFCKLQWKELNHPLEMFGSGSGNANGAATAAAKEGGEGAAAAAAGGGFHLSNPFAGAQHLVLPDMNALELDNRSIEEKLSSKGRKIYNPEDEKHNKHLIGRADEENGDKLYNVAAVFMVYKRVDYFKQAIETLRNSDYPKSLSVIISHDGHTKDMVDFVESIKSEFKIIQLFHPYSCSDHPDTFPGDDPKLNENYKGDAFGNKRDSKITCCKHHFTWLINTVFNLKETTNVDGFLFLEEDYIVAPTIYETIQKGYNYIDTKHRQNHFFGLTFDPSDGYAYRVPEVDWIETKFVTGPVSLRRDMYKKIRDNAKDYCMWDDYNWDWSIVHMMSLEILPFSILVPGVLQVAHIGLEGGLHDHTSGVQDADKLKMMKRYIHDGNKLDAFHSDITVPFVQRLRPPEVKKKGFGGWGHPADQEHCMKLFDEGIVHTGR</sequence>
<keyword evidence="12" id="KW-1133">Transmembrane helix</keyword>
<feature type="transmembrane region" description="Helical" evidence="12">
    <location>
        <begin position="174"/>
        <end position="196"/>
    </location>
</feature>
<dbReference type="GO" id="GO:0005795">
    <property type="term" value="C:Golgi stack"/>
    <property type="evidence" value="ECO:0007669"/>
    <property type="project" value="InterPro"/>
</dbReference>
<feature type="domain" description="Glycoside hydrolase family 38 central" evidence="13">
    <location>
        <begin position="717"/>
        <end position="785"/>
    </location>
</feature>
<evidence type="ECO:0000256" key="12">
    <source>
        <dbReference type="SAM" id="Phobius"/>
    </source>
</evidence>
<evidence type="ECO:0000256" key="4">
    <source>
        <dbReference type="ARBA" id="ARBA00022801"/>
    </source>
</evidence>
<name>A0A1E7ER41_9STRA</name>
<dbReference type="GO" id="GO:0009312">
    <property type="term" value="P:oligosaccharide biosynthetic process"/>
    <property type="evidence" value="ECO:0007669"/>
    <property type="project" value="InterPro"/>
</dbReference>
<keyword evidence="9" id="KW-0464">Manganese</keyword>
<dbReference type="PANTHER" id="PTHR11607:SF3">
    <property type="entry name" value="LYSOSOMAL ALPHA-MANNOSIDASE"/>
    <property type="match status" value="1"/>
</dbReference>
<evidence type="ECO:0000256" key="8">
    <source>
        <dbReference type="PIRSR" id="PIRSR607754-1"/>
    </source>
</evidence>
<dbReference type="OrthoDB" id="39075at2759"/>
<dbReference type="SMART" id="SM00872">
    <property type="entry name" value="Alpha-mann_mid"/>
    <property type="match status" value="1"/>
</dbReference>
<evidence type="ECO:0000313" key="15">
    <source>
        <dbReference type="Proteomes" id="UP000095751"/>
    </source>
</evidence>
<dbReference type="KEGG" id="fcy:FRACYDRAFT_250184"/>
<comment type="similarity">
    <text evidence="2">Belongs to the glycosyl hydrolase 38 family.</text>
</comment>
<feature type="region of interest" description="Disordered" evidence="11">
    <location>
        <begin position="1"/>
        <end position="157"/>
    </location>
</feature>
<dbReference type="InterPro" id="IPR000602">
    <property type="entry name" value="Glyco_hydro_38_N"/>
</dbReference>
<feature type="binding site" evidence="8">
    <location>
        <position position="1260"/>
    </location>
    <ligand>
        <name>substrate</name>
    </ligand>
</feature>
<keyword evidence="15" id="KW-1185">Reference proteome</keyword>
<keyword evidence="5" id="KW-0862">Zinc</keyword>
<feature type="disulfide bond" evidence="10">
    <location>
        <begin position="1426"/>
        <end position="1530"/>
    </location>
</feature>
<dbReference type="InterPro" id="IPR037094">
    <property type="entry name" value="Glyco_hydro_38_cen_sf"/>
</dbReference>
<dbReference type="Pfam" id="PF01074">
    <property type="entry name" value="Glyco_hydro_38N"/>
    <property type="match status" value="1"/>
</dbReference>
<feature type="compositionally biased region" description="Low complexity" evidence="11">
    <location>
        <begin position="94"/>
        <end position="118"/>
    </location>
</feature>
<dbReference type="InterPro" id="IPR015341">
    <property type="entry name" value="Glyco_hydro_38_cen"/>
</dbReference>
<protein>
    <submittedName>
        <fullName evidence="14">Putative membrane-bound glycoside hydrolase family 38 protein</fullName>
    </submittedName>
</protein>
<evidence type="ECO:0000256" key="3">
    <source>
        <dbReference type="ARBA" id="ARBA00022723"/>
    </source>
</evidence>
<keyword evidence="3 9" id="KW-0479">Metal-binding</keyword>
<dbReference type="Proteomes" id="UP000095751">
    <property type="component" value="Unassembled WGS sequence"/>
</dbReference>
<dbReference type="InterPro" id="IPR029044">
    <property type="entry name" value="Nucleotide-diphossugar_trans"/>
</dbReference>
<dbReference type="GO" id="GO:0000139">
    <property type="term" value="C:Golgi membrane"/>
    <property type="evidence" value="ECO:0007669"/>
    <property type="project" value="TreeGrafter"/>
</dbReference>
<proteinExistence type="inferred from homology"/>
<dbReference type="InterPro" id="IPR007754">
    <property type="entry name" value="GlcNAc_II"/>
</dbReference>
<dbReference type="GO" id="GO:0004559">
    <property type="term" value="F:alpha-mannosidase activity"/>
    <property type="evidence" value="ECO:0007669"/>
    <property type="project" value="InterPro"/>
</dbReference>
<feature type="binding site" evidence="9">
    <location>
        <position position="1460"/>
    </location>
    <ligand>
        <name>Mn(2+)</name>
        <dbReference type="ChEBI" id="CHEBI:29035"/>
    </ligand>
</feature>
<evidence type="ECO:0000256" key="10">
    <source>
        <dbReference type="PIRSR" id="PIRSR607754-3"/>
    </source>
</evidence>
<keyword evidence="7" id="KW-0326">Glycosidase</keyword>
<dbReference type="InterPro" id="IPR011682">
    <property type="entry name" value="Glyco_hydro_38_C"/>
</dbReference>
<evidence type="ECO:0000256" key="9">
    <source>
        <dbReference type="PIRSR" id="PIRSR607754-2"/>
    </source>
</evidence>
<evidence type="ECO:0000256" key="7">
    <source>
        <dbReference type="ARBA" id="ARBA00023295"/>
    </source>
</evidence>
<dbReference type="GO" id="GO:0046872">
    <property type="term" value="F:metal ion binding"/>
    <property type="evidence" value="ECO:0007669"/>
    <property type="project" value="UniProtKB-KW"/>
</dbReference>
<gene>
    <name evidence="14" type="ORF">FRACYDRAFT_250184</name>
</gene>
<reference evidence="14 15" key="1">
    <citation type="submission" date="2016-09" db="EMBL/GenBank/DDBJ databases">
        <title>Extensive genetic diversity and differential bi-allelic expression allows diatom success in the polar Southern Ocean.</title>
        <authorList>
            <consortium name="DOE Joint Genome Institute"/>
            <person name="Mock T."/>
            <person name="Otillar R.P."/>
            <person name="Strauss J."/>
            <person name="Dupont C."/>
            <person name="Frickenhaus S."/>
            <person name="Maumus F."/>
            <person name="Mcmullan M."/>
            <person name="Sanges R."/>
            <person name="Schmutz J."/>
            <person name="Toseland A."/>
            <person name="Valas R."/>
            <person name="Veluchamy A."/>
            <person name="Ward B.J."/>
            <person name="Allen A."/>
            <person name="Barry K."/>
            <person name="Falciatore A."/>
            <person name="Ferrante M."/>
            <person name="Fortunato A.E."/>
            <person name="Gloeckner G."/>
            <person name="Gruber A."/>
            <person name="Hipkin R."/>
            <person name="Janech M."/>
            <person name="Kroth P."/>
            <person name="Leese F."/>
            <person name="Lindquist E."/>
            <person name="Lyon B.R."/>
            <person name="Martin J."/>
            <person name="Mayer C."/>
            <person name="Parker M."/>
            <person name="Quesneville H."/>
            <person name="Raymond J."/>
            <person name="Uhlig C."/>
            <person name="Valentin K.U."/>
            <person name="Worden A.Z."/>
            <person name="Armbrust E.V."/>
            <person name="Bowler C."/>
            <person name="Green B."/>
            <person name="Moulton V."/>
            <person name="Van Oosterhout C."/>
            <person name="Grigoriev I."/>
        </authorList>
    </citation>
    <scope>NUCLEOTIDE SEQUENCE [LARGE SCALE GENOMIC DNA]</scope>
    <source>
        <strain evidence="14 15">CCMP1102</strain>
    </source>
</reference>
<keyword evidence="6 10" id="KW-1015">Disulfide bond</keyword>
<dbReference type="FunFam" id="3.20.110.10:FF:000016">
    <property type="entry name" value="Alpha-mannosidase"/>
    <property type="match status" value="1"/>
</dbReference>
<feature type="binding site" evidence="9">
    <location>
        <position position="1351"/>
    </location>
    <ligand>
        <name>Mn(2+)</name>
        <dbReference type="ChEBI" id="CHEBI:29035"/>
    </ligand>
</feature>
<comment type="cofactor">
    <cofactor evidence="1">
        <name>Zn(2+)</name>
        <dbReference type="ChEBI" id="CHEBI:29105"/>
    </cofactor>
</comment>
<dbReference type="Gene3D" id="3.90.550.10">
    <property type="entry name" value="Spore Coat Polysaccharide Biosynthesis Protein SpsA, Chain A"/>
    <property type="match status" value="1"/>
</dbReference>
<keyword evidence="12" id="KW-0472">Membrane</keyword>
<evidence type="ECO:0000256" key="6">
    <source>
        <dbReference type="ARBA" id="ARBA00023157"/>
    </source>
</evidence>
<keyword evidence="12" id="KW-0812">Transmembrane</keyword>
<dbReference type="InterPro" id="IPR028995">
    <property type="entry name" value="Glyco_hydro_57/38_cen_sf"/>
</dbReference>
<dbReference type="Pfam" id="PF07748">
    <property type="entry name" value="Glyco_hydro_38C"/>
    <property type="match status" value="1"/>
</dbReference>
<evidence type="ECO:0000259" key="13">
    <source>
        <dbReference type="SMART" id="SM00872"/>
    </source>
</evidence>
<dbReference type="GO" id="GO:0030246">
    <property type="term" value="F:carbohydrate binding"/>
    <property type="evidence" value="ECO:0007669"/>
    <property type="project" value="InterPro"/>
</dbReference>
<dbReference type="GO" id="GO:0006491">
    <property type="term" value="P:N-glycan processing"/>
    <property type="evidence" value="ECO:0007669"/>
    <property type="project" value="TreeGrafter"/>
</dbReference>
<feature type="compositionally biased region" description="Basic and acidic residues" evidence="11">
    <location>
        <begin position="121"/>
        <end position="149"/>
    </location>
</feature>
<dbReference type="InterPro" id="IPR050843">
    <property type="entry name" value="Glycosyl_Hydrlase_38"/>
</dbReference>
<dbReference type="SUPFAM" id="SSF74650">
    <property type="entry name" value="Galactose mutarotase-like"/>
    <property type="match status" value="1"/>
</dbReference>
<dbReference type="InParanoid" id="A0A1E7ER41"/>
<feature type="compositionally biased region" description="Polar residues" evidence="11">
    <location>
        <begin position="74"/>
        <end position="93"/>
    </location>
</feature>